<dbReference type="EMBL" id="KZ820872">
    <property type="protein sequence ID" value="PWN46582.1"/>
    <property type="molecule type" value="Genomic_DNA"/>
</dbReference>
<sequence length="110" mass="12456">MKILRRATKRRLQQEKSESLPPSPAWSPRRPGEIGLIFCLTNFLCPSCLYFSIFASYTTLSHSTFVPSFFRDDEEEEEEEAGDDGEEDEEEADGNDEEVDEEAEAEAAEG</sequence>
<keyword evidence="2" id="KW-1185">Reference proteome</keyword>
<evidence type="ECO:0000313" key="2">
    <source>
        <dbReference type="Proteomes" id="UP000245626"/>
    </source>
</evidence>
<organism evidence="1 2">
    <name type="scientific">Violaceomyces palustris</name>
    <dbReference type="NCBI Taxonomy" id="1673888"/>
    <lineage>
        <taxon>Eukaryota</taxon>
        <taxon>Fungi</taxon>
        <taxon>Dikarya</taxon>
        <taxon>Basidiomycota</taxon>
        <taxon>Ustilaginomycotina</taxon>
        <taxon>Ustilaginomycetes</taxon>
        <taxon>Violaceomycetales</taxon>
        <taxon>Violaceomycetaceae</taxon>
        <taxon>Violaceomyces</taxon>
    </lineage>
</organism>
<name>A0ACD0NL88_9BASI</name>
<proteinExistence type="predicted"/>
<gene>
    <name evidence="1" type="ORF">IE53DRAFT_391248</name>
</gene>
<protein>
    <submittedName>
        <fullName evidence="1">Uncharacterized protein</fullName>
    </submittedName>
</protein>
<evidence type="ECO:0000313" key="1">
    <source>
        <dbReference type="EMBL" id="PWN46582.1"/>
    </source>
</evidence>
<reference evidence="1 2" key="1">
    <citation type="journal article" date="2018" name="Mol. Biol. Evol.">
        <title>Broad Genomic Sampling Reveals a Smut Pathogenic Ancestry of the Fungal Clade Ustilaginomycotina.</title>
        <authorList>
            <person name="Kijpornyongpan T."/>
            <person name="Mondo S.J."/>
            <person name="Barry K."/>
            <person name="Sandor L."/>
            <person name="Lee J."/>
            <person name="Lipzen A."/>
            <person name="Pangilinan J."/>
            <person name="LaButti K."/>
            <person name="Hainaut M."/>
            <person name="Henrissat B."/>
            <person name="Grigoriev I.V."/>
            <person name="Spatafora J.W."/>
            <person name="Aime M.C."/>
        </authorList>
    </citation>
    <scope>NUCLEOTIDE SEQUENCE [LARGE SCALE GENOMIC DNA]</scope>
    <source>
        <strain evidence="1 2">SA 807</strain>
    </source>
</reference>
<dbReference type="Proteomes" id="UP000245626">
    <property type="component" value="Unassembled WGS sequence"/>
</dbReference>
<accession>A0ACD0NL88</accession>